<dbReference type="SUPFAM" id="SSF50249">
    <property type="entry name" value="Nucleic acid-binding proteins"/>
    <property type="match status" value="1"/>
</dbReference>
<dbReference type="InterPro" id="IPR008991">
    <property type="entry name" value="Translation_prot_SH3-like_sf"/>
</dbReference>
<dbReference type="NCBIfam" id="TIGR00037">
    <property type="entry name" value="eIF_5A"/>
    <property type="match status" value="1"/>
</dbReference>
<dbReference type="Pfam" id="PF21485">
    <property type="entry name" value="IF5A-like_N"/>
    <property type="match status" value="1"/>
</dbReference>
<comment type="function">
    <text evidence="1 11">Functions by promoting the formation of the first peptide bond.</text>
</comment>
<dbReference type="InterPro" id="IPR014722">
    <property type="entry name" value="Rib_uL2_dom2"/>
</dbReference>
<dbReference type="InterPro" id="IPR022847">
    <property type="entry name" value="Transl_elong_IF5A_arc"/>
</dbReference>
<dbReference type="GO" id="GO:0003723">
    <property type="term" value="F:RNA binding"/>
    <property type="evidence" value="ECO:0007669"/>
    <property type="project" value="InterPro"/>
</dbReference>
<dbReference type="PANTHER" id="PTHR11673">
    <property type="entry name" value="TRANSLATION INITIATION FACTOR 5A FAMILY MEMBER"/>
    <property type="match status" value="1"/>
</dbReference>
<evidence type="ECO:0000313" key="13">
    <source>
        <dbReference type="EMBL" id="KON31089.1"/>
    </source>
</evidence>
<dbReference type="NCBIfam" id="NF003076">
    <property type="entry name" value="PRK03999.1"/>
    <property type="match status" value="1"/>
</dbReference>
<dbReference type="HAMAP" id="MF_00085">
    <property type="entry name" value="eIF_5A"/>
    <property type="match status" value="1"/>
</dbReference>
<comment type="subcellular location">
    <subcellularLocation>
        <location evidence="2 11">Cytoplasm</location>
    </subcellularLocation>
</comment>
<evidence type="ECO:0000256" key="4">
    <source>
        <dbReference type="ARBA" id="ARBA00016327"/>
    </source>
</evidence>
<dbReference type="GO" id="GO:0045905">
    <property type="term" value="P:positive regulation of translational termination"/>
    <property type="evidence" value="ECO:0007669"/>
    <property type="project" value="InterPro"/>
</dbReference>
<evidence type="ECO:0000256" key="11">
    <source>
        <dbReference type="HAMAP-Rule" id="MF_00085"/>
    </source>
</evidence>
<keyword evidence="7 11" id="KW-0648">Protein biosynthesis</keyword>
<dbReference type="GO" id="GO:0003746">
    <property type="term" value="F:translation elongation factor activity"/>
    <property type="evidence" value="ECO:0007669"/>
    <property type="project" value="InterPro"/>
</dbReference>
<keyword evidence="6 11" id="KW-0396">Initiation factor</keyword>
<proteinExistence type="inferred from homology"/>
<evidence type="ECO:0000256" key="5">
    <source>
        <dbReference type="ARBA" id="ARBA00022490"/>
    </source>
</evidence>
<feature type="modified residue" description="Hypusine" evidence="11">
    <location>
        <position position="32"/>
    </location>
</feature>
<dbReference type="EMBL" id="LFWZ01000013">
    <property type="protein sequence ID" value="KON31089.1"/>
    <property type="molecule type" value="Genomic_DNA"/>
</dbReference>
<keyword evidence="5 11" id="KW-0963">Cytoplasm</keyword>
<dbReference type="Gene3D" id="2.30.30.30">
    <property type="match status" value="1"/>
</dbReference>
<dbReference type="AlphaFoldDB" id="A0A0M0BRN6"/>
<evidence type="ECO:0000256" key="10">
    <source>
        <dbReference type="ARBA" id="ARBA00032163"/>
    </source>
</evidence>
<evidence type="ECO:0000256" key="3">
    <source>
        <dbReference type="ARBA" id="ARBA00006016"/>
    </source>
</evidence>
<feature type="domain" description="Translation initiation factor 5A C-terminal" evidence="12">
    <location>
        <begin position="65"/>
        <end position="127"/>
    </location>
</feature>
<dbReference type="CDD" id="cd04467">
    <property type="entry name" value="S1_aIF5A"/>
    <property type="match status" value="1"/>
</dbReference>
<evidence type="ECO:0000259" key="12">
    <source>
        <dbReference type="SMART" id="SM01376"/>
    </source>
</evidence>
<dbReference type="InterPro" id="IPR048670">
    <property type="entry name" value="IF5A-like_N"/>
</dbReference>
<reference evidence="13 14" key="1">
    <citation type="submission" date="2015-06" db="EMBL/GenBank/DDBJ databases">
        <title>New insights into the roles of widespread benthic archaea in carbon and nitrogen cycling.</title>
        <authorList>
            <person name="Lazar C.S."/>
            <person name="Baker B.J."/>
            <person name="Seitz K.W."/>
            <person name="Hyde A.S."/>
            <person name="Dick G.J."/>
            <person name="Hinrichs K.-U."/>
            <person name="Teske A.P."/>
        </authorList>
    </citation>
    <scope>NUCLEOTIDE SEQUENCE [LARGE SCALE GENOMIC DNA]</scope>
    <source>
        <strain evidence="13">DG-45</strain>
    </source>
</reference>
<evidence type="ECO:0000256" key="9">
    <source>
        <dbReference type="ARBA" id="ARBA00032030"/>
    </source>
</evidence>
<dbReference type="SMART" id="SM01376">
    <property type="entry name" value="eIF-5a"/>
    <property type="match status" value="1"/>
</dbReference>
<comment type="caution">
    <text evidence="13">The sequence shown here is derived from an EMBL/GenBank/DDBJ whole genome shotgun (WGS) entry which is preliminary data.</text>
</comment>
<evidence type="ECO:0000256" key="7">
    <source>
        <dbReference type="ARBA" id="ARBA00022917"/>
    </source>
</evidence>
<accession>A0A0M0BRN6</accession>
<dbReference type="InterPro" id="IPR012340">
    <property type="entry name" value="NA-bd_OB-fold"/>
</dbReference>
<evidence type="ECO:0000256" key="6">
    <source>
        <dbReference type="ARBA" id="ARBA00022540"/>
    </source>
</evidence>
<sequence length="128" mass="13927">MGRVGDLKVGSYAVIDDEPSQIVSIQKSKPGKHGSAKFRCTAISLFDGTKRSFVSPVDASVQVPIVDKRSAQVVSVSPASVQLMDLETYEVFDIALPADEGIRSGLEAGRDVEYWDIMGRRKVQRVKG</sequence>
<protein>
    <recommendedName>
        <fullName evidence="4 11">Translation initiation factor 5A</fullName>
    </recommendedName>
    <alternativeName>
        <fullName evidence="10 11">Hypusine-containing protein</fullName>
    </alternativeName>
    <alternativeName>
        <fullName evidence="9 11">eIF-5A</fullName>
    </alternativeName>
</protein>
<keyword evidence="8 11" id="KW-0385">Hypusine</keyword>
<dbReference type="Pfam" id="PF01287">
    <property type="entry name" value="eIF-5a"/>
    <property type="match status" value="1"/>
</dbReference>
<comment type="similarity">
    <text evidence="3 11">Belongs to the eIF-5A family.</text>
</comment>
<dbReference type="InterPro" id="IPR019769">
    <property type="entry name" value="Trans_elong_IF5A_hypusine_site"/>
</dbReference>
<dbReference type="GO" id="GO:0043022">
    <property type="term" value="F:ribosome binding"/>
    <property type="evidence" value="ECO:0007669"/>
    <property type="project" value="InterPro"/>
</dbReference>
<dbReference type="PROSITE" id="PS00302">
    <property type="entry name" value="IF5A_HYPUSINE"/>
    <property type="match status" value="1"/>
</dbReference>
<evidence type="ECO:0000313" key="14">
    <source>
        <dbReference type="Proteomes" id="UP000037210"/>
    </source>
</evidence>
<dbReference type="Proteomes" id="UP000037210">
    <property type="component" value="Unassembled WGS sequence"/>
</dbReference>
<evidence type="ECO:0000256" key="1">
    <source>
        <dbReference type="ARBA" id="ARBA00003980"/>
    </source>
</evidence>
<name>A0A0M0BRN6_9ARCH</name>
<dbReference type="GO" id="GO:0045901">
    <property type="term" value="P:positive regulation of translational elongation"/>
    <property type="evidence" value="ECO:0007669"/>
    <property type="project" value="InterPro"/>
</dbReference>
<dbReference type="SUPFAM" id="SSF50104">
    <property type="entry name" value="Translation proteins SH3-like domain"/>
    <property type="match status" value="1"/>
</dbReference>
<evidence type="ECO:0000256" key="8">
    <source>
        <dbReference type="ARBA" id="ARBA00023071"/>
    </source>
</evidence>
<organism evidence="13 14">
    <name type="scientific">miscellaneous Crenarchaeota group-15 archaeon DG-45</name>
    <dbReference type="NCBI Taxonomy" id="1685127"/>
    <lineage>
        <taxon>Archaea</taxon>
        <taxon>Candidatus Bathyarchaeota</taxon>
        <taxon>MCG-15</taxon>
    </lineage>
</organism>
<dbReference type="GO" id="GO:0003743">
    <property type="term" value="F:translation initiation factor activity"/>
    <property type="evidence" value="ECO:0007669"/>
    <property type="project" value="UniProtKB-UniRule"/>
</dbReference>
<dbReference type="InterPro" id="IPR001884">
    <property type="entry name" value="IF5A-like"/>
</dbReference>
<gene>
    <name evidence="11" type="primary">eif5a</name>
    <name evidence="13" type="ORF">AC482_01885</name>
</gene>
<dbReference type="GO" id="GO:0005737">
    <property type="term" value="C:cytoplasm"/>
    <property type="evidence" value="ECO:0007669"/>
    <property type="project" value="UniProtKB-SubCell"/>
</dbReference>
<dbReference type="PIRSF" id="PIRSF003025">
    <property type="entry name" value="eIF5A"/>
    <property type="match status" value="1"/>
</dbReference>
<evidence type="ECO:0000256" key="2">
    <source>
        <dbReference type="ARBA" id="ARBA00004496"/>
    </source>
</evidence>
<dbReference type="Gene3D" id="2.40.50.140">
    <property type="entry name" value="Nucleic acid-binding proteins"/>
    <property type="match status" value="1"/>
</dbReference>
<dbReference type="InterPro" id="IPR020189">
    <property type="entry name" value="IF5A_C"/>
</dbReference>